<dbReference type="GeneID" id="70235181"/>
<name>A0A9P8P7Q6_9ASCO</name>
<reference evidence="1" key="1">
    <citation type="journal article" date="2021" name="Open Biol.">
        <title>Shared evolutionary footprints suggest mitochondrial oxidative damage underlies multiple complex I losses in fungi.</title>
        <authorList>
            <person name="Schikora-Tamarit M.A."/>
            <person name="Marcet-Houben M."/>
            <person name="Nosek J."/>
            <person name="Gabaldon T."/>
        </authorList>
    </citation>
    <scope>NUCLEOTIDE SEQUENCE</scope>
    <source>
        <strain evidence="1">CBS6075</strain>
    </source>
</reference>
<dbReference type="OrthoDB" id="10373499at2759"/>
<proteinExistence type="predicted"/>
<dbReference type="RefSeq" id="XP_046061721.1">
    <property type="nucleotide sequence ID" value="XM_046204169.1"/>
</dbReference>
<keyword evidence="2" id="KW-1185">Reference proteome</keyword>
<dbReference type="EMBL" id="JAEUBE010000199">
    <property type="protein sequence ID" value="KAH3666765.1"/>
    <property type="molecule type" value="Genomic_DNA"/>
</dbReference>
<organism evidence="1 2">
    <name type="scientific">Ogataea philodendri</name>
    <dbReference type="NCBI Taxonomy" id="1378263"/>
    <lineage>
        <taxon>Eukaryota</taxon>
        <taxon>Fungi</taxon>
        <taxon>Dikarya</taxon>
        <taxon>Ascomycota</taxon>
        <taxon>Saccharomycotina</taxon>
        <taxon>Pichiomycetes</taxon>
        <taxon>Pichiales</taxon>
        <taxon>Pichiaceae</taxon>
        <taxon>Ogataea</taxon>
    </lineage>
</organism>
<evidence type="ECO:0000313" key="2">
    <source>
        <dbReference type="Proteomes" id="UP000769157"/>
    </source>
</evidence>
<protein>
    <submittedName>
        <fullName evidence="1">Uncharacterized protein</fullName>
    </submittedName>
</protein>
<comment type="caution">
    <text evidence="1">The sequence shown here is derived from an EMBL/GenBank/DDBJ whole genome shotgun (WGS) entry which is preliminary data.</text>
</comment>
<dbReference type="AlphaFoldDB" id="A0A9P8P7Q6"/>
<sequence>MVVATYCSTADCDIEAVDGDRCMERPGVAKLTLLTLELDGLEWAMRSWEGVWSAIWRLRNVVCDVMLKQGFGEQVIDWDVEKALELGVVKVHGNDMVCSSRRDEVGDQSATLCDP</sequence>
<dbReference type="Proteomes" id="UP000769157">
    <property type="component" value="Unassembled WGS sequence"/>
</dbReference>
<accession>A0A9P8P7Q6</accession>
<reference evidence="1" key="2">
    <citation type="submission" date="2021-01" db="EMBL/GenBank/DDBJ databases">
        <authorList>
            <person name="Schikora-Tamarit M.A."/>
        </authorList>
    </citation>
    <scope>NUCLEOTIDE SEQUENCE</scope>
    <source>
        <strain evidence="1">CBS6075</strain>
    </source>
</reference>
<gene>
    <name evidence="1" type="ORF">OGAPHI_003214</name>
</gene>
<evidence type="ECO:0000313" key="1">
    <source>
        <dbReference type="EMBL" id="KAH3666765.1"/>
    </source>
</evidence>